<comment type="similarity">
    <text evidence="2">Belongs to the fatty acid desaturase type 2 family.</text>
</comment>
<dbReference type="GO" id="GO:0008610">
    <property type="term" value="P:lipid biosynthetic process"/>
    <property type="evidence" value="ECO:0007669"/>
    <property type="project" value="UniProtKB-ARBA"/>
</dbReference>
<feature type="domain" description="Fatty acid desaturase" evidence="5">
    <location>
        <begin position="65"/>
        <end position="318"/>
    </location>
</feature>
<dbReference type="InterPro" id="IPR012171">
    <property type="entry name" value="Fatty_acid_desaturase"/>
</dbReference>
<sequence>MNVIQNSALTHQSEYAKKLRPMLPPAAFLPDRNKIVILLINVALLVLGWAIASYLDRWTWYWLPLYFPLALLMGNSVIVLLFSSHDLMHSSAIKAPRFRRIVSLVGLAMLWMPPTLWQIVHNREHHTHTNSVADPDRNYLYEQPNTWGKWIQNQFSPSSDVHPLGLAVGMATAWGIYTFRNLTSVLLFNNESVNYVPAAFRVSPKERAAIASEFFGILGLHLSILCYLQFHPLKLALSYFLPIGIGYAGIIFYVYTNHMLCRLTSVNDPLANSISIKVPKLFDLLHLNFSYHTEHHIFPGINSDYYPLVQTLLQTHYPTKAGYVLPAKAAWQLLLQTPRHYRDDVTFTTWSGETSIPCPLEQNAQKIDPTPIAELRKV</sequence>
<dbReference type="GO" id="GO:0016020">
    <property type="term" value="C:membrane"/>
    <property type="evidence" value="ECO:0007669"/>
    <property type="project" value="TreeGrafter"/>
</dbReference>
<evidence type="ECO:0000256" key="1">
    <source>
        <dbReference type="ARBA" id="ARBA00001954"/>
    </source>
</evidence>
<keyword evidence="4" id="KW-0812">Transmembrane</keyword>
<accession>A0A8J7Z3K2</accession>
<evidence type="ECO:0000256" key="4">
    <source>
        <dbReference type="SAM" id="Phobius"/>
    </source>
</evidence>
<gene>
    <name evidence="6" type="ORF">GS601_09315</name>
</gene>
<keyword evidence="7" id="KW-1185">Reference proteome</keyword>
<comment type="cofactor">
    <cofactor evidence="1">
        <name>Fe(2+)</name>
        <dbReference type="ChEBI" id="CHEBI:29033"/>
    </cofactor>
</comment>
<evidence type="ECO:0000256" key="3">
    <source>
        <dbReference type="ARBA" id="ARBA00023004"/>
    </source>
</evidence>
<dbReference type="Proteomes" id="UP000646053">
    <property type="component" value="Unassembled WGS sequence"/>
</dbReference>
<dbReference type="PANTHER" id="PTHR19353">
    <property type="entry name" value="FATTY ACID DESATURASE 2"/>
    <property type="match status" value="1"/>
</dbReference>
<keyword evidence="3" id="KW-0408">Iron</keyword>
<evidence type="ECO:0000313" key="7">
    <source>
        <dbReference type="Proteomes" id="UP000646053"/>
    </source>
</evidence>
<feature type="transmembrane region" description="Helical" evidence="4">
    <location>
        <begin position="236"/>
        <end position="255"/>
    </location>
</feature>
<reference evidence="6" key="1">
    <citation type="submission" date="2019-12" db="EMBL/GenBank/DDBJ databases">
        <title>High-Quality draft genome sequences of three cyanobacteria isolated from the limestone walls of the Old Cathedral of Coimbra.</title>
        <authorList>
            <person name="Tiago I."/>
            <person name="Soares F."/>
            <person name="Portugal A."/>
        </authorList>
    </citation>
    <scope>NUCLEOTIDE SEQUENCE</scope>
    <source>
        <strain evidence="6">A</strain>
    </source>
</reference>
<dbReference type="GO" id="GO:0016717">
    <property type="term" value="F:oxidoreductase activity, acting on paired donors, with oxidation of a pair of donors resulting in the reduction of molecular oxygen to two molecules of water"/>
    <property type="evidence" value="ECO:0007669"/>
    <property type="project" value="TreeGrafter"/>
</dbReference>
<evidence type="ECO:0000313" key="6">
    <source>
        <dbReference type="EMBL" id="NDJ17483.1"/>
    </source>
</evidence>
<proteinExistence type="inferred from homology"/>
<feature type="transmembrane region" description="Helical" evidence="4">
    <location>
        <begin position="164"/>
        <end position="188"/>
    </location>
</feature>
<dbReference type="EMBL" id="WVIE01000008">
    <property type="protein sequence ID" value="NDJ17483.1"/>
    <property type="molecule type" value="Genomic_DNA"/>
</dbReference>
<keyword evidence="4" id="KW-1133">Transmembrane helix</keyword>
<name>A0A8J7Z3K2_9CYAN</name>
<dbReference type="Pfam" id="PF00487">
    <property type="entry name" value="FA_desaturase"/>
    <property type="match status" value="1"/>
</dbReference>
<feature type="transmembrane region" description="Helical" evidence="4">
    <location>
        <begin position="35"/>
        <end position="55"/>
    </location>
</feature>
<feature type="transmembrane region" description="Helical" evidence="4">
    <location>
        <begin position="209"/>
        <end position="230"/>
    </location>
</feature>
<dbReference type="InterPro" id="IPR005804">
    <property type="entry name" value="FA_desaturase_dom"/>
</dbReference>
<dbReference type="AlphaFoldDB" id="A0A8J7Z3K2"/>
<keyword evidence="4" id="KW-0472">Membrane</keyword>
<dbReference type="RefSeq" id="WP_162422986.1">
    <property type="nucleotide sequence ID" value="NZ_WVIE01000008.1"/>
</dbReference>
<organism evidence="6 7">
    <name type="scientific">Myxacorys almedinensis A</name>
    <dbReference type="NCBI Taxonomy" id="2690445"/>
    <lineage>
        <taxon>Bacteria</taxon>
        <taxon>Bacillati</taxon>
        <taxon>Cyanobacteriota</taxon>
        <taxon>Cyanophyceae</taxon>
        <taxon>Leptolyngbyales</taxon>
        <taxon>Leptolyngbyaceae</taxon>
        <taxon>Myxacorys</taxon>
        <taxon>Myxacorys almedinensis</taxon>
    </lineage>
</organism>
<evidence type="ECO:0000256" key="2">
    <source>
        <dbReference type="ARBA" id="ARBA00008749"/>
    </source>
</evidence>
<comment type="caution">
    <text evidence="6">The sequence shown here is derived from an EMBL/GenBank/DDBJ whole genome shotgun (WGS) entry which is preliminary data.</text>
</comment>
<feature type="transmembrane region" description="Helical" evidence="4">
    <location>
        <begin position="61"/>
        <end position="81"/>
    </location>
</feature>
<feature type="transmembrane region" description="Helical" evidence="4">
    <location>
        <begin position="101"/>
        <end position="120"/>
    </location>
</feature>
<evidence type="ECO:0000259" key="5">
    <source>
        <dbReference type="Pfam" id="PF00487"/>
    </source>
</evidence>
<protein>
    <submittedName>
        <fullName evidence="6">Fatty acid desaturase</fullName>
    </submittedName>
</protein>
<dbReference type="PANTHER" id="PTHR19353:SF19">
    <property type="entry name" value="DELTA(5) FATTY ACID DESATURASE C-RELATED"/>
    <property type="match status" value="1"/>
</dbReference>